<evidence type="ECO:0000256" key="2">
    <source>
        <dbReference type="SAM" id="MobiDB-lite"/>
    </source>
</evidence>
<feature type="compositionally biased region" description="Low complexity" evidence="2">
    <location>
        <begin position="110"/>
        <end position="121"/>
    </location>
</feature>
<reference evidence="3" key="1">
    <citation type="submission" date="2023-06" db="EMBL/GenBank/DDBJ databases">
        <title>Survivors Of The Sea: Transcriptome response of Skeletonema marinoi to long-term dormancy.</title>
        <authorList>
            <person name="Pinder M.I.M."/>
            <person name="Kourtchenko O."/>
            <person name="Robertson E.K."/>
            <person name="Larsson T."/>
            <person name="Maumus F."/>
            <person name="Osuna-Cruz C.M."/>
            <person name="Vancaester E."/>
            <person name="Stenow R."/>
            <person name="Vandepoele K."/>
            <person name="Ploug H."/>
            <person name="Bruchert V."/>
            <person name="Godhe A."/>
            <person name="Topel M."/>
        </authorList>
    </citation>
    <scope>NUCLEOTIDE SEQUENCE</scope>
    <source>
        <strain evidence="3">R05AC</strain>
    </source>
</reference>
<keyword evidence="4" id="KW-1185">Reference proteome</keyword>
<evidence type="ECO:0000256" key="1">
    <source>
        <dbReference type="SAM" id="Coils"/>
    </source>
</evidence>
<accession>A0AAD8XTV7</accession>
<evidence type="ECO:0000313" key="4">
    <source>
        <dbReference type="Proteomes" id="UP001224775"/>
    </source>
</evidence>
<organism evidence="3 4">
    <name type="scientific">Skeletonema marinoi</name>
    <dbReference type="NCBI Taxonomy" id="267567"/>
    <lineage>
        <taxon>Eukaryota</taxon>
        <taxon>Sar</taxon>
        <taxon>Stramenopiles</taxon>
        <taxon>Ochrophyta</taxon>
        <taxon>Bacillariophyta</taxon>
        <taxon>Coscinodiscophyceae</taxon>
        <taxon>Thalassiosirophycidae</taxon>
        <taxon>Thalassiosirales</taxon>
        <taxon>Skeletonemataceae</taxon>
        <taxon>Skeletonema</taxon>
        <taxon>Skeletonema marinoi-dohrnii complex</taxon>
    </lineage>
</organism>
<dbReference type="EMBL" id="JATAAI010000050">
    <property type="protein sequence ID" value="KAK1733387.1"/>
    <property type="molecule type" value="Genomic_DNA"/>
</dbReference>
<gene>
    <name evidence="3" type="ORF">QTG54_015946</name>
</gene>
<name>A0AAD8XTV7_9STRA</name>
<feature type="coiled-coil region" evidence="1">
    <location>
        <begin position="18"/>
        <end position="52"/>
    </location>
</feature>
<comment type="caution">
    <text evidence="3">The sequence shown here is derived from an EMBL/GenBank/DDBJ whole genome shotgun (WGS) entry which is preliminary data.</text>
</comment>
<dbReference type="Proteomes" id="UP001224775">
    <property type="component" value="Unassembled WGS sequence"/>
</dbReference>
<keyword evidence="1" id="KW-0175">Coiled coil</keyword>
<sequence length="198" mass="21307">MSYSHPEDTMNVQGNSIAVDAARRIAQLTATNAALREALASKNAHIEMLQDKILTISVELASSRAREDEQNLMMRLSQISQVTMMSEDDNGNNGPTSAVDVSIKSAPGAAQTSSFTSTQSAPRMSFFSGWGSRERSSRTLQTDETMQDSATRTPQASGGGGGMGGLIGNMIQLDKSGYGEDLRVNFPGQGKKKYYNDR</sequence>
<feature type="region of interest" description="Disordered" evidence="2">
    <location>
        <begin position="110"/>
        <end position="161"/>
    </location>
</feature>
<protein>
    <submittedName>
        <fullName evidence="3">Uncharacterized protein</fullName>
    </submittedName>
</protein>
<evidence type="ECO:0000313" key="3">
    <source>
        <dbReference type="EMBL" id="KAK1733387.1"/>
    </source>
</evidence>
<proteinExistence type="predicted"/>
<dbReference type="AlphaFoldDB" id="A0AAD8XTV7"/>
<feature type="compositionally biased region" description="Polar residues" evidence="2">
    <location>
        <begin position="138"/>
        <end position="156"/>
    </location>
</feature>